<evidence type="ECO:0000313" key="2">
    <source>
        <dbReference type="EMBL" id="MBB5135640.1"/>
    </source>
</evidence>
<keyword evidence="3" id="KW-1185">Reference proteome</keyword>
<dbReference type="Gene3D" id="3.90.25.10">
    <property type="entry name" value="UDP-galactose 4-epimerase, domain 1"/>
    <property type="match status" value="1"/>
</dbReference>
<dbReference type="Pfam" id="PF13460">
    <property type="entry name" value="NAD_binding_10"/>
    <property type="match status" value="1"/>
</dbReference>
<evidence type="ECO:0000259" key="1">
    <source>
        <dbReference type="Pfam" id="PF13460"/>
    </source>
</evidence>
<accession>A0A840PDX5</accession>
<dbReference type="InterPro" id="IPR036291">
    <property type="entry name" value="NAD(P)-bd_dom_sf"/>
</dbReference>
<dbReference type="SUPFAM" id="SSF51735">
    <property type="entry name" value="NAD(P)-binding Rossmann-fold domains"/>
    <property type="match status" value="1"/>
</dbReference>
<sequence>MCYLVIGATGDVGGALVPQLLEQGHQVRALVRDASSAERLPAGVDIAVGDLDDADSLVAAAHGVRAVFYTQVAPLPDQAGKMVDAARSAGVNRIVLLSSVTAILEPKPMIGARIAARDDVLRRSGLEVTYLRANTLMSNALSWLPTIREQGRVYDASDPGLTVPVDPYDVARVAALALTQDGHAGKGYILNGPHALTAREQVEILAGVLGRGIEFVPVTPEQFAQRSIEHGTPEDLAQTVRNLNELVRAGRAGVVAEDITNLTGIAPRTFREWCEDNDRVFRICR</sequence>
<comment type="caution">
    <text evidence="2">The sequence shown here is derived from an EMBL/GenBank/DDBJ whole genome shotgun (WGS) entry which is preliminary data.</text>
</comment>
<dbReference type="Proteomes" id="UP000578449">
    <property type="component" value="Unassembled WGS sequence"/>
</dbReference>
<dbReference type="InterPro" id="IPR051604">
    <property type="entry name" value="Ergot_Alk_Oxidoreductase"/>
</dbReference>
<dbReference type="Gene3D" id="3.40.50.720">
    <property type="entry name" value="NAD(P)-binding Rossmann-like Domain"/>
    <property type="match status" value="1"/>
</dbReference>
<feature type="domain" description="NAD(P)-binding" evidence="1">
    <location>
        <begin position="7"/>
        <end position="180"/>
    </location>
</feature>
<dbReference type="RefSeq" id="WP_185052561.1">
    <property type="nucleotide sequence ID" value="NZ_BAABIX010000002.1"/>
</dbReference>
<reference evidence="2 3" key="1">
    <citation type="submission" date="2020-08" db="EMBL/GenBank/DDBJ databases">
        <title>Genomic Encyclopedia of Type Strains, Phase IV (KMG-IV): sequencing the most valuable type-strain genomes for metagenomic binning, comparative biology and taxonomic classification.</title>
        <authorList>
            <person name="Goeker M."/>
        </authorList>
    </citation>
    <scope>NUCLEOTIDE SEQUENCE [LARGE SCALE GENOMIC DNA]</scope>
    <source>
        <strain evidence="2 3">DSM 45615</strain>
    </source>
</reference>
<organism evidence="2 3">
    <name type="scientific">Thermocatellispora tengchongensis</name>
    <dbReference type="NCBI Taxonomy" id="1073253"/>
    <lineage>
        <taxon>Bacteria</taxon>
        <taxon>Bacillati</taxon>
        <taxon>Actinomycetota</taxon>
        <taxon>Actinomycetes</taxon>
        <taxon>Streptosporangiales</taxon>
        <taxon>Streptosporangiaceae</taxon>
        <taxon>Thermocatellispora</taxon>
    </lineage>
</organism>
<gene>
    <name evidence="2" type="ORF">HNP84_005384</name>
</gene>
<protein>
    <submittedName>
        <fullName evidence="2">Uncharacterized protein YbjT (DUF2867 family)</fullName>
    </submittedName>
</protein>
<dbReference type="PANTHER" id="PTHR43162:SF1">
    <property type="entry name" value="PRESTALK A DIFFERENTIATION PROTEIN A"/>
    <property type="match status" value="1"/>
</dbReference>
<dbReference type="PANTHER" id="PTHR43162">
    <property type="match status" value="1"/>
</dbReference>
<dbReference type="AlphaFoldDB" id="A0A840PDX5"/>
<proteinExistence type="predicted"/>
<evidence type="ECO:0000313" key="3">
    <source>
        <dbReference type="Proteomes" id="UP000578449"/>
    </source>
</evidence>
<dbReference type="EMBL" id="JACHGN010000011">
    <property type="protein sequence ID" value="MBB5135640.1"/>
    <property type="molecule type" value="Genomic_DNA"/>
</dbReference>
<name>A0A840PDX5_9ACTN</name>
<dbReference type="InterPro" id="IPR016040">
    <property type="entry name" value="NAD(P)-bd_dom"/>
</dbReference>